<evidence type="ECO:0000256" key="1">
    <source>
        <dbReference type="ARBA" id="ARBA00023015"/>
    </source>
</evidence>
<name>A0AAT9GR00_9CREN</name>
<dbReference type="GO" id="GO:0006367">
    <property type="term" value="P:transcription initiation at RNA polymerase II promoter"/>
    <property type="evidence" value="ECO:0007669"/>
    <property type="project" value="InterPro"/>
</dbReference>
<keyword evidence="2 4" id="KW-0238">DNA-binding</keyword>
<comment type="function">
    <text evidence="4">Transcription factor that plays a role in the activation of archaeal genes transcribed by RNA polymerase. Facilitates transcription initiation by enhancing TATA-box recognition by TATA-box-binding protein (Tbp), and transcription factor B (Tfb) and RNA polymerase recruitment. Not absolutely required for transcription in vitro, but particularly important in cases where Tbp or Tfb function is not optimal. It dynamically alters the nucleic acid-binding properties of RNA polymerases by stabilizing the initiation complex and destabilizing elongation complexes. Seems to translocate with the RNA polymerase following initiation and acts by binding to the non template strand of the transcription bubble in elongation complexes.</text>
</comment>
<dbReference type="Pfam" id="PF02002">
    <property type="entry name" value="TFIIE_alpha"/>
    <property type="match status" value="1"/>
</dbReference>
<dbReference type="PANTHER" id="PTHR13097">
    <property type="entry name" value="TRANSCRIPTION INITIATION FACTOR IIE, ALPHA SUBUNIT"/>
    <property type="match status" value="1"/>
</dbReference>
<protein>
    <recommendedName>
        <fullName evidence="4">Transcription factor E</fullName>
        <shortName evidence="4">TFE</shortName>
    </recommendedName>
    <alternativeName>
        <fullName evidence="4">TFIIE subunit alpha homolog</fullName>
    </alternativeName>
    <alternativeName>
        <fullName evidence="4">Transcription initiation factor TFIIE</fullName>
    </alternativeName>
</protein>
<dbReference type="InterPro" id="IPR036388">
    <property type="entry name" value="WH-like_DNA-bd_sf"/>
</dbReference>
<dbReference type="PROSITE" id="PS51344">
    <property type="entry name" value="HTH_TFE_IIE"/>
    <property type="match status" value="1"/>
</dbReference>
<feature type="domain" description="HTH TFE/IIEalpha-type" evidence="5">
    <location>
        <begin position="5"/>
        <end position="89"/>
    </location>
</feature>
<dbReference type="RefSeq" id="WP_369611513.1">
    <property type="nucleotide sequence ID" value="NZ_AP031322.1"/>
</dbReference>
<evidence type="ECO:0000313" key="6">
    <source>
        <dbReference type="EMBL" id="BFH73370.1"/>
    </source>
</evidence>
<dbReference type="InterPro" id="IPR039997">
    <property type="entry name" value="TFE"/>
</dbReference>
<evidence type="ECO:0000256" key="4">
    <source>
        <dbReference type="HAMAP-Rule" id="MF_01909"/>
    </source>
</evidence>
<dbReference type="SMART" id="SM00531">
    <property type="entry name" value="TFIIE"/>
    <property type="match status" value="1"/>
</dbReference>
<dbReference type="SUPFAM" id="SSF46785">
    <property type="entry name" value="Winged helix' DNA-binding domain"/>
    <property type="match status" value="1"/>
</dbReference>
<dbReference type="PIRSF" id="PIRSF006373">
    <property type="entry name" value="TF_E_archaea"/>
    <property type="match status" value="1"/>
</dbReference>
<dbReference type="AlphaFoldDB" id="A0AAT9GR00"/>
<proteinExistence type="inferred from homology"/>
<dbReference type="GO" id="GO:0003677">
    <property type="term" value="F:DNA binding"/>
    <property type="evidence" value="ECO:0007669"/>
    <property type="project" value="UniProtKB-KW"/>
</dbReference>
<evidence type="ECO:0000256" key="3">
    <source>
        <dbReference type="ARBA" id="ARBA00023163"/>
    </source>
</evidence>
<dbReference type="InterPro" id="IPR036390">
    <property type="entry name" value="WH_DNA-bd_sf"/>
</dbReference>
<comment type="similarity">
    <text evidence="4">Belongs to the TFE family.</text>
</comment>
<comment type="domain">
    <text evidence="4">The winged helix domain is involved in binding to DNA in the preinitiation complex.</text>
</comment>
<accession>A0AAT9GR00</accession>
<evidence type="ECO:0000259" key="5">
    <source>
        <dbReference type="PROSITE" id="PS51344"/>
    </source>
</evidence>
<gene>
    <name evidence="4" type="primary">tfe</name>
    <name evidence="6" type="ORF">SJAV_13140</name>
</gene>
<comment type="subunit">
    <text evidence="4">Monomer. Interaction with RNA polymerase subunits RpoF and RpoE is necessary for Tfe stimulatory transcription activity. Able to interact with Tbp and RNA polymerase in the absence of DNA promoter. Interacts both with the preinitiation and elongation complexes.</text>
</comment>
<dbReference type="InterPro" id="IPR024550">
    <property type="entry name" value="TFIIEa/SarR/Rpc3_HTH_dom"/>
</dbReference>
<dbReference type="EMBL" id="AP031322">
    <property type="protein sequence ID" value="BFH73370.1"/>
    <property type="molecule type" value="Genomic_DNA"/>
</dbReference>
<dbReference type="KEGG" id="sjv:SJAV_13140"/>
<keyword evidence="3 4" id="KW-0804">Transcription</keyword>
<dbReference type="InterPro" id="IPR002853">
    <property type="entry name" value="TFIIE_asu"/>
</dbReference>
<organism evidence="6">
    <name type="scientific">Sulfurisphaera javensis</name>
    <dbReference type="NCBI Taxonomy" id="2049879"/>
    <lineage>
        <taxon>Archaea</taxon>
        <taxon>Thermoproteota</taxon>
        <taxon>Thermoprotei</taxon>
        <taxon>Sulfolobales</taxon>
        <taxon>Sulfolobaceae</taxon>
        <taxon>Sulfurisphaera</taxon>
    </lineage>
</organism>
<dbReference type="InterPro" id="IPR017919">
    <property type="entry name" value="TFIIE/TFIIEa_HTH"/>
</dbReference>
<sequence>MSSRAEELILSLAKDLVGEDATELLRFLLKKRTEMTDEDIAKELNIKVNEIRKKLYLLSDQGFITYRKTRDKDTGLFIYYWKVNLDQINELLLNRKRLVLEKLKTRYEQEKDSLYYYCPQDNIQFNFDEALENEFKCPKCGSPLEYYDSEKTKKFLEYKIKQLESEIERETKHGSNNR</sequence>
<dbReference type="HAMAP" id="MF_01909">
    <property type="entry name" value="TFE_arch"/>
    <property type="match status" value="1"/>
</dbReference>
<dbReference type="GeneID" id="92354254"/>
<dbReference type="GO" id="GO:0006355">
    <property type="term" value="P:regulation of DNA-templated transcription"/>
    <property type="evidence" value="ECO:0007669"/>
    <property type="project" value="InterPro"/>
</dbReference>
<reference evidence="6" key="1">
    <citation type="submission" date="2024-03" db="EMBL/GenBank/DDBJ databases">
        <title>Complete genome sequence of Sulfurisphaera javensis strain KD-1.</title>
        <authorList>
            <person name="Sakai H."/>
            <person name="Nur N."/>
            <person name="Suwanto A."/>
            <person name="Kurosawa N."/>
        </authorList>
    </citation>
    <scope>NUCLEOTIDE SEQUENCE</scope>
    <source>
        <strain evidence="6">KD-1</strain>
    </source>
</reference>
<dbReference type="Gene3D" id="1.10.10.10">
    <property type="entry name" value="Winged helix-like DNA-binding domain superfamily/Winged helix DNA-binding domain"/>
    <property type="match status" value="1"/>
</dbReference>
<dbReference type="InterPro" id="IPR016481">
    <property type="entry name" value="TF_E_archaea"/>
</dbReference>
<dbReference type="PANTHER" id="PTHR13097:SF7">
    <property type="entry name" value="GENERAL TRANSCRIPTION FACTOR IIE SUBUNIT 1"/>
    <property type="match status" value="1"/>
</dbReference>
<evidence type="ECO:0000256" key="2">
    <source>
        <dbReference type="ARBA" id="ARBA00023125"/>
    </source>
</evidence>
<keyword evidence="1 4" id="KW-0805">Transcription regulation</keyword>